<sequence length="1950" mass="226345">MATITRACIIPIHIDKHYFSYNIKVQLAAVILETIPRLIDFGCIDAGPTTSKKKLLLINRGVKATKFVVDLGSNDLNIIVEPMRGILTSRSQVLFHIELNAMKEGQYQTEFWIISEVPLCIKVFVNVVFGKIEAIHKFAMRQFTFIHFPNTYYGLNSVKTMILKNNSYIGTMFCVTAEKEGEDFHVEDIMKEDSDYSFFNIVPFSGRLPPRDVRAFFFIFSPKLLIKSQSCVIMAMIKINKLYCKDLDLTLYEDELLFDEPEKRLSNSLRLESNASLIQQQNEIPQMENNDDDPEDLVDINKPVTFFENHVRILLHGEVEEVSVSIVPDEIQLSDLVVKQQENRVVQLTNNSQNLPIYCRYRKCAFVDIEPKLIMLKPLEKKDLLVVITARSSGTVKLTVRFDLLYYDYPNLDKELKIIGEVSFSLLIENTVAEMSVYPGRCTIKDACIPRLGNNGEYELTSKGIKVKEELKDYFRKFIRNYAEKMRKTLLVPVSNFEDYEISKAAYRCTKFTIKTIPEIVGSEFIPLTPFQMFNIKIKPRNMIVENVVAKSRFMRSMKIINNNIFPVRAFLKPHKTHNFVFPYGCRKEISAFGEEDVFYECLTENTTIQNHILDVIINENHVYETSISVKLVPKVLHFSFKDAVFQEDEPPYKYLEIYNNVNTDIYFEWDILADLSAEPLKGLVRPGRALTCLIYYDIANCSVNNYELLMKMDNKRSQTFRFILDKLKYEVTFVDEIDFGDVGINVNSQRKAVLNNNSFEPLSFETNIDDFVDGMKVYPRDGIIEPKSKKIFIFQLLRHAAGPFESKMIINVANTTLLSVTIKGNVVLPKVQFNPEIIRFKKMSASSFDVKCLSVKNISNITILFEFEPERIPEMNFTERDSHIFITDEEYYLEPGEEKKFTIHYYPTYALVTSFMAPVLVNKLNYSKLPNFKLYTSVMTHKLFTKTWKYEFFYFPHYESYSKLTQKIRISNPSKSLLKICIRFDQLKEPFSLEHLEGGLCTKYECSIVVELEADTQVIFLAHFRPQTPGFYDIRLPVYVKDDFSEDMHNYFYFKGMYPSAEIKSNYESIYFGMLPLNFQIMTNVELNLHYHNPDCDLKIVSTDINMQIQSGELVMNETVVKHRFQIYYLAHETHNIDTQLQIYCKCGAYKTIKCTGSTENCFITNFACCKYFEEELKQPIDTIFHMSQLNAESKSSLGSYFVLNTTEKIKSYEYLHGLCFPTTPGPFLNYMNSAVKAVEQWLYEQGFYGTVYYKVPDTISIFEITEDKQFMGKTKRFAKIGKSIMLPYFALLKNICGNIISKYFKLELNEQENVVLQVYKVYQQLIDFLHKIQAFVNHITPEFLLSYDDYVDYMSEIGKKPITYTKFYQQSKQFWLDLLLQTYKVFVYKRLLSTNPNLSTYTSTCKIDVCSSLYIFTENIVPINEAIYSDQGAMILNWLNKHFREQKYFLASETFGNDTYDEAILDRKNVQNFSSDLCDGLAFCAVTVALCPYLINHLKGIYVPPMCNEEYLHNACLLIKVWKMMNSSYTIMPKDITQPNDIQMIMFCAYLYEFLIRLKPKETIHLSANLSDSVSESISIGNDNCHAIIYKIVFFDNQDDSFTLENNTITIPPNAVRKLKITYHAKFVKKLKSTMVLCGEMYGNKFTHGKAFYLQGTPLFTNPSIELTASSRVYEIKEISIEFQAPYHEPAVYEIYFTMNEPKEIENLQLVSYKQILNFNSLPRVQIEHGTCEANEEGIISITATVCSVTKNNRDVWVFAKNSTVGDFMVLLHIEAMPSKEFTKICLNLPQNFNELPCNCKIPSVNNSCPRNVILKIPSRNAALWKAVMGQLLRNPDEDEQRFWTTYQKSPIGQHVIKRILMDYKKFVTMDTAYIFNASIEYAVRVKSDDVIAQESLVIANTTKLLDTTDLTLHITGDAKPFKFVLESLDRKELRQYRVWLDFHNKMF</sequence>
<dbReference type="InterPro" id="IPR001715">
    <property type="entry name" value="CH_dom"/>
</dbReference>
<organism evidence="2 3">
    <name type="scientific">Nicrophorus vespilloides</name>
    <name type="common">Boreal carrion beetle</name>
    <dbReference type="NCBI Taxonomy" id="110193"/>
    <lineage>
        <taxon>Eukaryota</taxon>
        <taxon>Metazoa</taxon>
        <taxon>Ecdysozoa</taxon>
        <taxon>Arthropoda</taxon>
        <taxon>Hexapoda</taxon>
        <taxon>Insecta</taxon>
        <taxon>Pterygota</taxon>
        <taxon>Neoptera</taxon>
        <taxon>Endopterygota</taxon>
        <taxon>Coleoptera</taxon>
        <taxon>Polyphaga</taxon>
        <taxon>Staphyliniformia</taxon>
        <taxon>Silphidae</taxon>
        <taxon>Nicrophorinae</taxon>
        <taxon>Nicrophorus</taxon>
    </lineage>
</organism>
<evidence type="ECO:0000313" key="3">
    <source>
        <dbReference type="RefSeq" id="XP_017776876.1"/>
    </source>
</evidence>
<proteinExistence type="predicted"/>
<keyword evidence="2" id="KW-1185">Reference proteome</keyword>
<dbReference type="InterPro" id="IPR013783">
    <property type="entry name" value="Ig-like_fold"/>
</dbReference>
<dbReference type="Pfam" id="PF00307">
    <property type="entry name" value="CH"/>
    <property type="match status" value="1"/>
</dbReference>
<gene>
    <name evidence="3" type="primary">LOC108562889</name>
</gene>
<name>A0ABM1MQM6_NICVS</name>
<dbReference type="RefSeq" id="XP_017776876.1">
    <property type="nucleotide sequence ID" value="XM_017921387.1"/>
</dbReference>
<dbReference type="Gene3D" id="2.60.40.10">
    <property type="entry name" value="Immunoglobulins"/>
    <property type="match status" value="3"/>
</dbReference>
<dbReference type="Proteomes" id="UP000695000">
    <property type="component" value="Unplaced"/>
</dbReference>
<dbReference type="SUPFAM" id="SSF47576">
    <property type="entry name" value="Calponin-homology domain, CH-domain"/>
    <property type="match status" value="1"/>
</dbReference>
<protein>
    <submittedName>
        <fullName evidence="3">Uncharacterized protein LOC108562889</fullName>
    </submittedName>
</protein>
<feature type="domain" description="Calponin-homology (CH)" evidence="1">
    <location>
        <begin position="1431"/>
        <end position="1558"/>
    </location>
</feature>
<dbReference type="Pfam" id="PF24529">
    <property type="entry name" value="CFAP47"/>
    <property type="match status" value="1"/>
</dbReference>
<dbReference type="PROSITE" id="PS50021">
    <property type="entry name" value="CH"/>
    <property type="match status" value="1"/>
</dbReference>
<dbReference type="PANTHER" id="PTHR45912:SF3">
    <property type="entry name" value="CILIA- AND FLAGELLA-ASSOCIATED PROTEIN 47"/>
    <property type="match status" value="1"/>
</dbReference>
<dbReference type="InterPro" id="IPR036872">
    <property type="entry name" value="CH_dom_sf"/>
</dbReference>
<dbReference type="InterPro" id="IPR056343">
    <property type="entry name" value="CFAP47_dom"/>
</dbReference>
<dbReference type="Gene3D" id="1.10.418.10">
    <property type="entry name" value="Calponin-like domain"/>
    <property type="match status" value="1"/>
</dbReference>
<evidence type="ECO:0000259" key="1">
    <source>
        <dbReference type="PROSITE" id="PS50021"/>
    </source>
</evidence>
<reference evidence="3" key="1">
    <citation type="submission" date="2025-08" db="UniProtKB">
        <authorList>
            <consortium name="RefSeq"/>
        </authorList>
    </citation>
    <scope>IDENTIFICATION</scope>
    <source>
        <tissue evidence="3">Whole Larva</tissue>
    </source>
</reference>
<accession>A0ABM1MQM6</accession>
<dbReference type="GeneID" id="108562889"/>
<dbReference type="PANTHER" id="PTHR45912">
    <property type="entry name" value="CILIA- AND FLAGELLA-ASSOCIATED PROTEIN 47"/>
    <property type="match status" value="1"/>
</dbReference>
<evidence type="ECO:0000313" key="2">
    <source>
        <dbReference type="Proteomes" id="UP000695000"/>
    </source>
</evidence>